<proteinExistence type="predicted"/>
<gene>
    <name evidence="1" type="ORF">NOCA1130324</name>
</gene>
<organism evidence="1">
    <name type="scientific">metagenome</name>
    <dbReference type="NCBI Taxonomy" id="256318"/>
    <lineage>
        <taxon>unclassified sequences</taxon>
        <taxon>metagenomes</taxon>
    </lineage>
</organism>
<reference evidence="1" key="1">
    <citation type="submission" date="2015-08" db="EMBL/GenBank/DDBJ databases">
        <authorList>
            <person name="Babu N.S."/>
            <person name="Beckwith C.J."/>
            <person name="Beseler K.G."/>
            <person name="Brison A."/>
            <person name="Carone J.V."/>
            <person name="Caskin T.P."/>
            <person name="Diamond M."/>
            <person name="Durham M.E."/>
            <person name="Foxe J.M."/>
            <person name="Go M."/>
            <person name="Henderson B.A."/>
            <person name="Jones I.B."/>
            <person name="McGettigan J.A."/>
            <person name="Micheletti S.J."/>
            <person name="Nasrallah M.E."/>
            <person name="Ortiz D."/>
            <person name="Piller C.R."/>
            <person name="Privatt S.R."/>
            <person name="Schneider S.L."/>
            <person name="Sharp S."/>
            <person name="Smith T.C."/>
            <person name="Stanton J.D."/>
            <person name="Ullery H.E."/>
            <person name="Wilson R.J."/>
            <person name="Serrano M.G."/>
            <person name="Buck G."/>
            <person name="Lee V."/>
            <person name="Wang Y."/>
            <person name="Carvalho R."/>
            <person name="Voegtly L."/>
            <person name="Shi R."/>
            <person name="Duckworth R."/>
            <person name="Johnson A."/>
            <person name="Loviza R."/>
            <person name="Walstead R."/>
            <person name="Shah Z."/>
            <person name="Kiflezghi M."/>
            <person name="Wade K."/>
            <person name="Ball S.L."/>
            <person name="Bradley K.W."/>
            <person name="Asai D.J."/>
            <person name="Bowman C.A."/>
            <person name="Russell D.A."/>
            <person name="Pope W.H."/>
            <person name="Jacobs-Sera D."/>
            <person name="Hendrix R.W."/>
            <person name="Hatfull G.F."/>
        </authorList>
    </citation>
    <scope>NUCLEOTIDE SEQUENCE</scope>
</reference>
<accession>A0A2P2CAR5</accession>
<dbReference type="EMBL" id="CZKB01000005">
    <property type="protein sequence ID" value="CUR57982.1"/>
    <property type="molecule type" value="Genomic_DNA"/>
</dbReference>
<dbReference type="AlphaFoldDB" id="A0A2P2CAR5"/>
<protein>
    <submittedName>
        <fullName evidence="1">Uncharacterized protein</fullName>
    </submittedName>
</protein>
<name>A0A2P2CAR5_9ZZZZ</name>
<evidence type="ECO:0000313" key="1">
    <source>
        <dbReference type="EMBL" id="CUR57982.1"/>
    </source>
</evidence>
<sequence length="31" mass="3597">MGKLIFDNRVIVSVFLALAFLNALAMEHNWY</sequence>